<dbReference type="AlphaFoldDB" id="A0A4Q1CKJ8"/>
<feature type="signal peptide" evidence="1">
    <location>
        <begin position="1"/>
        <end position="20"/>
    </location>
</feature>
<protein>
    <submittedName>
        <fullName evidence="3">PorT family protein</fullName>
    </submittedName>
</protein>
<dbReference type="EMBL" id="SDHW01000001">
    <property type="protein sequence ID" value="RXK61477.1"/>
    <property type="molecule type" value="Genomic_DNA"/>
</dbReference>
<evidence type="ECO:0000259" key="2">
    <source>
        <dbReference type="Pfam" id="PF13568"/>
    </source>
</evidence>
<dbReference type="Proteomes" id="UP000290204">
    <property type="component" value="Unassembled WGS sequence"/>
</dbReference>
<organism evidence="3 4">
    <name type="scientific">Lacibacter luteus</name>
    <dbReference type="NCBI Taxonomy" id="2508719"/>
    <lineage>
        <taxon>Bacteria</taxon>
        <taxon>Pseudomonadati</taxon>
        <taxon>Bacteroidota</taxon>
        <taxon>Chitinophagia</taxon>
        <taxon>Chitinophagales</taxon>
        <taxon>Chitinophagaceae</taxon>
        <taxon>Lacibacter</taxon>
    </lineage>
</organism>
<accession>A0A4Q1CKJ8</accession>
<dbReference type="Pfam" id="PF13568">
    <property type="entry name" value="OMP_b-brl_2"/>
    <property type="match status" value="1"/>
</dbReference>
<sequence>MKKIFALTAALFLFAGLLNAQNSSFGFHAGMAMSKISAKSDNISFTTDDLFALQAGFVVDLPIGKRISLQPGLSFLQKGGKTSEEYAGITEESKIRINYIEIPMNVLFNARTKSGTFFVGAGPSVSFAMSGKSIYKFDGQEDKEKINIGNDEENDDMRGLDFGINTLAGYRFKSGLFLGASYNWGLRNLNPGGNKDDGTAQMSYYGVRLGFMIGGK</sequence>
<reference evidence="3 4" key="1">
    <citation type="submission" date="2019-01" db="EMBL/GenBank/DDBJ databases">
        <title>Lacibacter sp. strain TTM-7.</title>
        <authorList>
            <person name="Chen W.-M."/>
        </authorList>
    </citation>
    <scope>NUCLEOTIDE SEQUENCE [LARGE SCALE GENOMIC DNA]</scope>
    <source>
        <strain evidence="3 4">TTM-7</strain>
    </source>
</reference>
<proteinExistence type="predicted"/>
<feature type="chain" id="PRO_5020844222" evidence="1">
    <location>
        <begin position="21"/>
        <end position="216"/>
    </location>
</feature>
<evidence type="ECO:0000313" key="4">
    <source>
        <dbReference type="Proteomes" id="UP000290204"/>
    </source>
</evidence>
<evidence type="ECO:0000313" key="3">
    <source>
        <dbReference type="EMBL" id="RXK61477.1"/>
    </source>
</evidence>
<comment type="caution">
    <text evidence="3">The sequence shown here is derived from an EMBL/GenBank/DDBJ whole genome shotgun (WGS) entry which is preliminary data.</text>
</comment>
<gene>
    <name evidence="3" type="ORF">ESA94_00210</name>
</gene>
<dbReference type="RefSeq" id="WP_129128850.1">
    <property type="nucleotide sequence ID" value="NZ_SDHW01000001.1"/>
</dbReference>
<dbReference type="OrthoDB" id="1011748at2"/>
<keyword evidence="4" id="KW-1185">Reference proteome</keyword>
<evidence type="ECO:0000256" key="1">
    <source>
        <dbReference type="SAM" id="SignalP"/>
    </source>
</evidence>
<feature type="domain" description="Outer membrane protein beta-barrel" evidence="2">
    <location>
        <begin position="19"/>
        <end position="189"/>
    </location>
</feature>
<keyword evidence="1" id="KW-0732">Signal</keyword>
<dbReference type="InterPro" id="IPR025665">
    <property type="entry name" value="Beta-barrel_OMP_2"/>
</dbReference>
<name>A0A4Q1CKJ8_9BACT</name>